<keyword evidence="1" id="KW-0812">Transmembrane</keyword>
<dbReference type="InParanoid" id="A0A165FBA3"/>
<keyword evidence="3" id="KW-1185">Reference proteome</keyword>
<keyword evidence="1" id="KW-1133">Transmembrane helix</keyword>
<dbReference type="Proteomes" id="UP000077266">
    <property type="component" value="Unassembled WGS sequence"/>
</dbReference>
<feature type="transmembrane region" description="Helical" evidence="1">
    <location>
        <begin position="77"/>
        <end position="101"/>
    </location>
</feature>
<protein>
    <submittedName>
        <fullName evidence="2">Uncharacterized protein</fullName>
    </submittedName>
</protein>
<accession>A0A165FBA3</accession>
<dbReference type="AlphaFoldDB" id="A0A165FBA3"/>
<reference evidence="2 3" key="1">
    <citation type="journal article" date="2016" name="Mol. Biol. Evol.">
        <title>Comparative Genomics of Early-Diverging Mushroom-Forming Fungi Provides Insights into the Origins of Lignocellulose Decay Capabilities.</title>
        <authorList>
            <person name="Nagy L.G."/>
            <person name="Riley R."/>
            <person name="Tritt A."/>
            <person name="Adam C."/>
            <person name="Daum C."/>
            <person name="Floudas D."/>
            <person name="Sun H."/>
            <person name="Yadav J.S."/>
            <person name="Pangilinan J."/>
            <person name="Larsson K.H."/>
            <person name="Matsuura K."/>
            <person name="Barry K."/>
            <person name="Labutti K."/>
            <person name="Kuo R."/>
            <person name="Ohm R.A."/>
            <person name="Bhattacharya S.S."/>
            <person name="Shirouzu T."/>
            <person name="Yoshinaga Y."/>
            <person name="Martin F.M."/>
            <person name="Grigoriev I.V."/>
            <person name="Hibbett D.S."/>
        </authorList>
    </citation>
    <scope>NUCLEOTIDE SEQUENCE [LARGE SCALE GENOMIC DNA]</scope>
    <source>
        <strain evidence="2 3">HHB12029</strain>
    </source>
</reference>
<evidence type="ECO:0000313" key="3">
    <source>
        <dbReference type="Proteomes" id="UP000077266"/>
    </source>
</evidence>
<proteinExistence type="predicted"/>
<gene>
    <name evidence="2" type="ORF">EXIGLDRAFT_171609</name>
</gene>
<evidence type="ECO:0000313" key="2">
    <source>
        <dbReference type="EMBL" id="KZV88716.1"/>
    </source>
</evidence>
<dbReference type="EMBL" id="KV426092">
    <property type="protein sequence ID" value="KZV88716.1"/>
    <property type="molecule type" value="Genomic_DNA"/>
</dbReference>
<evidence type="ECO:0000256" key="1">
    <source>
        <dbReference type="SAM" id="Phobius"/>
    </source>
</evidence>
<keyword evidence="1" id="KW-0472">Membrane</keyword>
<name>A0A165FBA3_EXIGL</name>
<sequence length="144" mass="16267">MAVNRPKCSWLRDRSRRSFTCHGRGIFVSMRGQRPRKALVSLRFTRADLARQVGPLRALSHENMQRVLGTCALSSPLLWTISTSAALFTAMYMLITSLLLLPLAQSSASHRARVHVLRSIRQRHLPRLGHLKTGTGRTQTRTPQ</sequence>
<organism evidence="2 3">
    <name type="scientific">Exidia glandulosa HHB12029</name>
    <dbReference type="NCBI Taxonomy" id="1314781"/>
    <lineage>
        <taxon>Eukaryota</taxon>
        <taxon>Fungi</taxon>
        <taxon>Dikarya</taxon>
        <taxon>Basidiomycota</taxon>
        <taxon>Agaricomycotina</taxon>
        <taxon>Agaricomycetes</taxon>
        <taxon>Auriculariales</taxon>
        <taxon>Exidiaceae</taxon>
        <taxon>Exidia</taxon>
    </lineage>
</organism>